<dbReference type="InterPro" id="IPR041793">
    <property type="entry name" value="MyoVII_FERM_C1"/>
</dbReference>
<feature type="domain" description="SH3" evidence="11">
    <location>
        <begin position="338"/>
        <end position="404"/>
    </location>
</feature>
<dbReference type="Gene3D" id="2.30.30.40">
    <property type="entry name" value="SH3 Domains"/>
    <property type="match status" value="1"/>
</dbReference>
<dbReference type="InterPro" id="IPR019748">
    <property type="entry name" value="FERM_central"/>
</dbReference>
<dbReference type="SUPFAM" id="SSF50729">
    <property type="entry name" value="PH domain-like"/>
    <property type="match status" value="1"/>
</dbReference>
<dbReference type="Gene3D" id="1.25.40.530">
    <property type="entry name" value="MyTH4 domain"/>
    <property type="match status" value="2"/>
</dbReference>
<dbReference type="GO" id="GO:0005856">
    <property type="term" value="C:cytoskeleton"/>
    <property type="evidence" value="ECO:0007669"/>
    <property type="project" value="InterPro"/>
</dbReference>
<evidence type="ECO:0000313" key="14">
    <source>
        <dbReference type="Ensembl" id="ENSCCRP00015116661.1"/>
    </source>
</evidence>
<dbReference type="PROSITE" id="PS50002">
    <property type="entry name" value="SH3"/>
    <property type="match status" value="1"/>
</dbReference>
<dbReference type="PANTHER" id="PTHR22692">
    <property type="entry name" value="MYOSIN VII, XV"/>
    <property type="match status" value="1"/>
</dbReference>
<dbReference type="InterPro" id="IPR011993">
    <property type="entry name" value="PH-like_dom_sf"/>
</dbReference>
<dbReference type="Gene3D" id="3.10.20.90">
    <property type="entry name" value="Phosphatidylinositol 3-kinase Catalytic Subunit, Chain A, domain 1"/>
    <property type="match status" value="2"/>
</dbReference>
<dbReference type="CDD" id="cd17092">
    <property type="entry name" value="FERM1_F1_Myosin-VII"/>
    <property type="match status" value="1"/>
</dbReference>
<dbReference type="InterPro" id="IPR019749">
    <property type="entry name" value="Band_41_domain"/>
</dbReference>
<dbReference type="InterPro" id="IPR014352">
    <property type="entry name" value="FERM/acyl-CoA-bd_prot_sf"/>
</dbReference>
<dbReference type="Proteomes" id="UP000694700">
    <property type="component" value="Unplaced"/>
</dbReference>
<dbReference type="Gene3D" id="2.30.29.30">
    <property type="entry name" value="Pleckstrin-homology domain (PH domain)/Phosphotyrosine-binding domain (PTB)"/>
    <property type="match status" value="2"/>
</dbReference>
<dbReference type="SMART" id="SM00139">
    <property type="entry name" value="MyTH4"/>
    <property type="match status" value="1"/>
</dbReference>
<dbReference type="Pfam" id="PF21998">
    <property type="entry name" value="FERM_C1_MyoVII"/>
    <property type="match status" value="1"/>
</dbReference>
<dbReference type="InterPro" id="IPR051567">
    <property type="entry name" value="Unconventional_Myosin_ATPase"/>
</dbReference>
<dbReference type="SUPFAM" id="SSF50044">
    <property type="entry name" value="SH3-domain"/>
    <property type="match status" value="1"/>
</dbReference>
<reference evidence="14" key="1">
    <citation type="submission" date="2025-08" db="UniProtKB">
        <authorList>
            <consortium name="Ensembl"/>
        </authorList>
    </citation>
    <scope>IDENTIFICATION</scope>
</reference>
<dbReference type="PROSITE" id="PS50057">
    <property type="entry name" value="FERM_3"/>
    <property type="match status" value="2"/>
</dbReference>
<comment type="similarity">
    <text evidence="2">Belongs to the TRAFAC class myosin-kinesin ATPase superfamily. Myosin family.</text>
</comment>
<evidence type="ECO:0000256" key="8">
    <source>
        <dbReference type="ARBA" id="ARBA00023175"/>
    </source>
</evidence>
<evidence type="ECO:0000256" key="3">
    <source>
        <dbReference type="ARBA" id="ARBA00022443"/>
    </source>
</evidence>
<evidence type="ECO:0000256" key="1">
    <source>
        <dbReference type="ARBA" id="ARBA00004496"/>
    </source>
</evidence>
<keyword evidence="4" id="KW-0963">Cytoplasm</keyword>
<dbReference type="CDD" id="cd13198">
    <property type="entry name" value="FERM_C1_MyoVII"/>
    <property type="match status" value="1"/>
</dbReference>
<dbReference type="InterPro" id="IPR029071">
    <property type="entry name" value="Ubiquitin-like_domsf"/>
</dbReference>
<dbReference type="GO" id="GO:0005524">
    <property type="term" value="F:ATP binding"/>
    <property type="evidence" value="ECO:0007669"/>
    <property type="project" value="UniProtKB-KW"/>
</dbReference>
<dbReference type="Gene3D" id="1.20.80.10">
    <property type="match status" value="2"/>
</dbReference>
<evidence type="ECO:0000256" key="4">
    <source>
        <dbReference type="ARBA" id="ARBA00022490"/>
    </source>
</evidence>
<dbReference type="Pfam" id="PF02174">
    <property type="entry name" value="IRS"/>
    <property type="match status" value="1"/>
</dbReference>
<dbReference type="Pfam" id="PF00373">
    <property type="entry name" value="FERM_M"/>
    <property type="match status" value="1"/>
</dbReference>
<dbReference type="InterPro" id="IPR000857">
    <property type="entry name" value="MyTH4_dom"/>
</dbReference>
<feature type="domain" description="FERM" evidence="12">
    <location>
        <begin position="530"/>
        <end position="834"/>
    </location>
</feature>
<proteinExistence type="inferred from homology"/>
<dbReference type="SUPFAM" id="SSF47031">
    <property type="entry name" value="Second domain of FERM"/>
    <property type="match status" value="2"/>
</dbReference>
<dbReference type="InterPro" id="IPR000299">
    <property type="entry name" value="FERM_domain"/>
</dbReference>
<dbReference type="Ensembl" id="ENSCCRT00015120355.1">
    <property type="protein sequence ID" value="ENSCCRP00015116661.1"/>
    <property type="gene ID" value="ENSCCRG00015046070.1"/>
</dbReference>
<evidence type="ECO:0000256" key="6">
    <source>
        <dbReference type="ARBA" id="ARBA00022741"/>
    </source>
</evidence>
<evidence type="ECO:0000256" key="9">
    <source>
        <dbReference type="ARBA" id="ARBA00023203"/>
    </source>
</evidence>
<dbReference type="Pfam" id="PF21989">
    <property type="entry name" value="RA_2"/>
    <property type="match status" value="2"/>
</dbReference>
<keyword evidence="5" id="KW-0677">Repeat</keyword>
<keyword evidence="9" id="KW-0009">Actin-binding</keyword>
<dbReference type="Pfam" id="PF00784">
    <property type="entry name" value="MyTH4"/>
    <property type="match status" value="1"/>
</dbReference>
<dbReference type="InterPro" id="IPR001452">
    <property type="entry name" value="SH3_domain"/>
</dbReference>
<dbReference type="GO" id="GO:0003779">
    <property type="term" value="F:actin binding"/>
    <property type="evidence" value="ECO:0007669"/>
    <property type="project" value="UniProtKB-KW"/>
</dbReference>
<dbReference type="InterPro" id="IPR036028">
    <property type="entry name" value="SH3-like_dom_sf"/>
</dbReference>
<keyword evidence="8" id="KW-0505">Motor protein</keyword>
<dbReference type="InterPro" id="IPR035963">
    <property type="entry name" value="FERM_2"/>
</dbReference>
<dbReference type="CDD" id="cd13199">
    <property type="entry name" value="FERM_C2_MyoVII"/>
    <property type="match status" value="1"/>
</dbReference>
<evidence type="ECO:0000259" key="11">
    <source>
        <dbReference type="PROSITE" id="PS50002"/>
    </source>
</evidence>
<accession>A0A8C2BA50</accession>
<keyword evidence="6" id="KW-0547">Nucleotide-binding</keyword>
<dbReference type="PANTHER" id="PTHR22692:SF24">
    <property type="entry name" value="MYOSIN VIIB"/>
    <property type="match status" value="1"/>
</dbReference>
<comment type="subcellular location">
    <subcellularLocation>
        <location evidence="1">Cytoplasm</location>
    </subcellularLocation>
</comment>
<evidence type="ECO:0000259" key="12">
    <source>
        <dbReference type="PROSITE" id="PS50057"/>
    </source>
</evidence>
<feature type="domain" description="FERM" evidence="12">
    <location>
        <begin position="46"/>
        <end position="340"/>
    </location>
</feature>
<dbReference type="SUPFAM" id="SSF54236">
    <property type="entry name" value="Ubiquitin-like"/>
    <property type="match status" value="2"/>
</dbReference>
<dbReference type="InterPro" id="IPR002404">
    <property type="entry name" value="IRS_PTB"/>
</dbReference>
<sequence length="844" mass="96449">MGFLRFGPVGYAPYCADRLRRTVANGVRAEPPSWLELQATKSKRPIGISVTMMDGRTISLPVDSASTSKEVCQTLSQKVKLQDTFGFSLYIALYDKVWSLGSGSEHVMDAISQCEQEVKRKGGQEQHAPWRLFFRKEIFTPWHDCSQDNVSTDIIYRQVIRGLKSGEYQCEKEEDTVALAAKHFYVQFGSDMSMENTRTVVKECINSKLLEAKSEEKWTQMVNTAHAQSDKVKAEVVDYARQKWSMFFSKFFEVAKLSGPPLPKSKFIFAINSMGITFLDEREKNLLVLSYPELTGVNAIRERKCVCLLTLKGDFTLNAIAATDISDLVAMFLAGLIQRSEYAVTLQEINRQDDKTFLSFKKAELISLIKDDEFSVARGWLKGKNERTGEIGAVPAEAVLILPTLTKPTNEVLSLISLSPDQRKTIIDNTVKGTITERVAPSTLKDFSVEYFRYLQQLFDHIIIQGWQLLWLCCGLFPPTNSLLKHAQRFIETRKREPLATDCLQRLQGPRKLPPHQVEVDAIQQNSTQIFHKIQFPNDTQENFEVGSNTKIKDLVRTIANKVMLSSAEGFSLFVKTPDKVLSLNETDYFFDSLRQITDWSRRAKRVNQAGGPVNVSYTVFFMRKLWFNIIPGRDVEADLIFHYPQELPKYLRGYHRCTKEEMVMLGALLFRVKVDNDKTQFPMIPRMLKDLVPNDQLKAMSADEWKKHIFAEYNKQTGTTVEQAMIGFLKIVYKWPTFGCAFFDVKQTSEPNFPDIVRIAISKQGVTVIHPKTKDILAVHPYNKIANWCSGSTYFHMTVGNLVRGNKILCETSLGYKIDDLLTSYVNMHLNEKRGQRRNQHFD</sequence>
<name>A0A8C2BA50_CYPCA</name>
<dbReference type="SMART" id="SM00295">
    <property type="entry name" value="B41"/>
    <property type="match status" value="2"/>
</dbReference>
<evidence type="ECO:0000256" key="10">
    <source>
        <dbReference type="PROSITE-ProRule" id="PRU00192"/>
    </source>
</evidence>
<evidence type="ECO:0000256" key="2">
    <source>
        <dbReference type="ARBA" id="ARBA00008314"/>
    </source>
</evidence>
<dbReference type="CDD" id="cd17093">
    <property type="entry name" value="FERM2_F1_Myosin-VII"/>
    <property type="match status" value="1"/>
</dbReference>
<keyword evidence="3 10" id="KW-0728">SH3 domain</keyword>
<keyword evidence="7" id="KW-0067">ATP-binding</keyword>
<organism evidence="14 15">
    <name type="scientific">Cyprinus carpio</name>
    <name type="common">Common carp</name>
    <dbReference type="NCBI Taxonomy" id="7962"/>
    <lineage>
        <taxon>Eukaryota</taxon>
        <taxon>Metazoa</taxon>
        <taxon>Chordata</taxon>
        <taxon>Craniata</taxon>
        <taxon>Vertebrata</taxon>
        <taxon>Euteleostomi</taxon>
        <taxon>Actinopterygii</taxon>
        <taxon>Neopterygii</taxon>
        <taxon>Teleostei</taxon>
        <taxon>Ostariophysi</taxon>
        <taxon>Cypriniformes</taxon>
        <taxon>Cyprinidae</taxon>
        <taxon>Cyprininae</taxon>
        <taxon>Cyprinus</taxon>
    </lineage>
</organism>
<feature type="domain" description="MyTH4" evidence="13">
    <location>
        <begin position="359"/>
        <end position="524"/>
    </location>
</feature>
<dbReference type="InterPro" id="IPR041794">
    <property type="entry name" value="MyoVII_FERM_C2"/>
</dbReference>
<evidence type="ECO:0000313" key="15">
    <source>
        <dbReference type="Proteomes" id="UP000694700"/>
    </source>
</evidence>
<dbReference type="AlphaFoldDB" id="A0A8C2BA50"/>
<protein>
    <submittedName>
        <fullName evidence="14">Uncharacterized protein</fullName>
    </submittedName>
</protein>
<dbReference type="PROSITE" id="PS51016">
    <property type="entry name" value="MYTH4"/>
    <property type="match status" value="2"/>
</dbReference>
<dbReference type="GO" id="GO:0005737">
    <property type="term" value="C:cytoplasm"/>
    <property type="evidence" value="ECO:0007669"/>
    <property type="project" value="UniProtKB-SubCell"/>
</dbReference>
<evidence type="ECO:0000256" key="5">
    <source>
        <dbReference type="ARBA" id="ARBA00022737"/>
    </source>
</evidence>
<evidence type="ECO:0000259" key="13">
    <source>
        <dbReference type="PROSITE" id="PS51016"/>
    </source>
</evidence>
<feature type="domain" description="MyTH4" evidence="13">
    <location>
        <begin position="1"/>
        <end position="41"/>
    </location>
</feature>
<evidence type="ECO:0000256" key="7">
    <source>
        <dbReference type="ARBA" id="ARBA00022840"/>
    </source>
</evidence>
<dbReference type="InterPro" id="IPR038185">
    <property type="entry name" value="MyTH4_dom_sf"/>
</dbReference>
<dbReference type="CDD" id="cd14473">
    <property type="entry name" value="FERM_B-lobe"/>
    <property type="match status" value="2"/>
</dbReference>